<evidence type="ECO:0000313" key="3">
    <source>
        <dbReference type="Proteomes" id="UP000779508"/>
    </source>
</evidence>
<dbReference type="InterPro" id="IPR003797">
    <property type="entry name" value="DegV"/>
</dbReference>
<proteinExistence type="predicted"/>
<dbReference type="PANTHER" id="PTHR33434:SF2">
    <property type="entry name" value="FATTY ACID-BINDING PROTEIN TM_1468"/>
    <property type="match status" value="1"/>
</dbReference>
<comment type="caution">
    <text evidence="2">The sequence shown here is derived from an EMBL/GenBank/DDBJ whole genome shotgun (WGS) entry which is preliminary data.</text>
</comment>
<accession>A0ABS6G6B1</accession>
<gene>
    <name evidence="2" type="ORF">KQI88_12120</name>
</gene>
<dbReference type="PANTHER" id="PTHR33434">
    <property type="entry name" value="DEGV DOMAIN-CONTAINING PROTEIN DR_1986-RELATED"/>
    <property type="match status" value="1"/>
</dbReference>
<keyword evidence="3" id="KW-1185">Reference proteome</keyword>
<dbReference type="Proteomes" id="UP000779508">
    <property type="component" value="Unassembled WGS sequence"/>
</dbReference>
<protein>
    <submittedName>
        <fullName evidence="2">DegV family protein</fullName>
    </submittedName>
</protein>
<dbReference type="RefSeq" id="WP_216417673.1">
    <property type="nucleotide sequence ID" value="NZ_JAHLQK010000004.1"/>
</dbReference>
<sequence>MSKIKFVTDSTAYIDKSFIEKYNIDIVPLSVNFEGSVENEGLPGEFDVFFKKLSKSSDFPTTSQPSIGAFAEVFNKAIKENYEVIAITLSSKLSGTFNSANAAASIVDSSKISIIDSLTAAANLKALVEKAIQLSEKGLSRQQIVNEIEEQKKHTGIRLTVATLDYLKKGGRLSTAEAMIGSLLNIKPIIGLIDGKLEPLSKVRGKKKAMDKMLEDIPSNASTIGICHIGILDEAKEYEKMIQKRFPNANTEIYELGPVIGSHLGLEAIGICYLY</sequence>
<dbReference type="Pfam" id="PF02645">
    <property type="entry name" value="DegV"/>
    <property type="match status" value="1"/>
</dbReference>
<name>A0ABS6G6B1_9FIRM</name>
<evidence type="ECO:0000313" key="2">
    <source>
        <dbReference type="EMBL" id="MBU5677158.1"/>
    </source>
</evidence>
<dbReference type="InterPro" id="IPR050270">
    <property type="entry name" value="DegV_domain_contain"/>
</dbReference>
<dbReference type="NCBIfam" id="TIGR00762">
    <property type="entry name" value="DegV"/>
    <property type="match status" value="1"/>
</dbReference>
<dbReference type="PROSITE" id="PS51482">
    <property type="entry name" value="DEGV"/>
    <property type="match status" value="1"/>
</dbReference>
<keyword evidence="1" id="KW-0446">Lipid-binding</keyword>
<organism evidence="2 3">
    <name type="scientific">Alkaliphilus flagellatus</name>
    <dbReference type="NCBI Taxonomy" id="2841507"/>
    <lineage>
        <taxon>Bacteria</taxon>
        <taxon>Bacillati</taxon>
        <taxon>Bacillota</taxon>
        <taxon>Clostridia</taxon>
        <taxon>Peptostreptococcales</taxon>
        <taxon>Natronincolaceae</taxon>
        <taxon>Alkaliphilus</taxon>
    </lineage>
</organism>
<dbReference type="EMBL" id="JAHLQK010000004">
    <property type="protein sequence ID" value="MBU5677158.1"/>
    <property type="molecule type" value="Genomic_DNA"/>
</dbReference>
<evidence type="ECO:0000256" key="1">
    <source>
        <dbReference type="ARBA" id="ARBA00023121"/>
    </source>
</evidence>
<reference evidence="2 3" key="1">
    <citation type="submission" date="2021-06" db="EMBL/GenBank/DDBJ databases">
        <authorList>
            <person name="Sun Q."/>
            <person name="Li D."/>
        </authorList>
    </citation>
    <scope>NUCLEOTIDE SEQUENCE [LARGE SCALE GENOMIC DNA]</scope>
    <source>
        <strain evidence="2 3">MSJ-5</strain>
    </source>
</reference>